<dbReference type="GO" id="GO:0036221">
    <property type="term" value="F:UTP diphosphatase activity"/>
    <property type="evidence" value="ECO:0007669"/>
    <property type="project" value="RHEA"/>
</dbReference>
<dbReference type="InterPro" id="IPR003697">
    <property type="entry name" value="Maf-like"/>
</dbReference>
<dbReference type="PANTHER" id="PTHR43213">
    <property type="entry name" value="BIFUNCTIONAL DTTP/UTP PYROPHOSPHATASE/METHYLTRANSFERASE PROTEIN-RELATED"/>
    <property type="match status" value="1"/>
</dbReference>
<evidence type="ECO:0000313" key="5">
    <source>
        <dbReference type="Proteomes" id="UP000275076"/>
    </source>
</evidence>
<dbReference type="RefSeq" id="WP_125556552.1">
    <property type="nucleotide sequence ID" value="NZ_RBVX01000013.1"/>
</dbReference>
<name>A0A3R9P4H2_9BACI</name>
<keyword evidence="3" id="KW-0546">Nucleotide metabolism</keyword>
<dbReference type="OrthoDB" id="9807767at2"/>
<feature type="site" description="Important for substrate specificity" evidence="3">
    <location>
        <position position="70"/>
    </location>
</feature>
<comment type="subcellular location">
    <subcellularLocation>
        <location evidence="3">Cytoplasm</location>
    </subcellularLocation>
</comment>
<reference evidence="4 5" key="1">
    <citation type="submission" date="2018-10" db="EMBL/GenBank/DDBJ databases">
        <title>Draft genome sequence of Bacillus salarius IM0101, isolated from a hypersaline soil in Inner Mongolia, China.</title>
        <authorList>
            <person name="Yamprayoonswat W."/>
            <person name="Boonvisut S."/>
            <person name="Jumpathong W."/>
            <person name="Sittihan S."/>
            <person name="Ruangsuj P."/>
            <person name="Wanthongcharoen S."/>
            <person name="Thongpramul N."/>
            <person name="Pimmason S."/>
            <person name="Yu B."/>
            <person name="Yasawong M."/>
        </authorList>
    </citation>
    <scope>NUCLEOTIDE SEQUENCE [LARGE SCALE GENOMIC DNA]</scope>
    <source>
        <strain evidence="4 5">IM0101</strain>
    </source>
</reference>
<dbReference type="CDD" id="cd00555">
    <property type="entry name" value="Maf"/>
    <property type="match status" value="1"/>
</dbReference>
<proteinExistence type="inferred from homology"/>
<dbReference type="NCBIfam" id="TIGR00172">
    <property type="entry name" value="maf"/>
    <property type="match status" value="1"/>
</dbReference>
<dbReference type="EC" id="3.6.1.9" evidence="3"/>
<dbReference type="HAMAP" id="MF_00528">
    <property type="entry name" value="Maf"/>
    <property type="match status" value="1"/>
</dbReference>
<dbReference type="PANTHER" id="PTHR43213:SF5">
    <property type="entry name" value="BIFUNCTIONAL DTTP_UTP PYROPHOSPHATASE_METHYLTRANSFERASE PROTEIN-RELATED"/>
    <property type="match status" value="1"/>
</dbReference>
<organism evidence="4 5">
    <name type="scientific">Salibacterium salarium</name>
    <dbReference type="NCBI Taxonomy" id="284579"/>
    <lineage>
        <taxon>Bacteria</taxon>
        <taxon>Bacillati</taxon>
        <taxon>Bacillota</taxon>
        <taxon>Bacilli</taxon>
        <taxon>Bacillales</taxon>
        <taxon>Bacillaceae</taxon>
    </lineage>
</organism>
<comment type="function">
    <text evidence="3">Nucleoside triphosphate pyrophosphatase that hydrolyzes dTTP and UTP. May have a dual role in cell division arrest and in preventing the incorporation of modified nucleotides into cellular nucleic acids.</text>
</comment>
<comment type="similarity">
    <text evidence="3">Belongs to the Maf family. YhdE subfamily.</text>
</comment>
<evidence type="ECO:0000256" key="3">
    <source>
        <dbReference type="HAMAP-Rule" id="MF_00528"/>
    </source>
</evidence>
<dbReference type="Gene3D" id="3.90.950.10">
    <property type="match status" value="1"/>
</dbReference>
<dbReference type="Pfam" id="PF02545">
    <property type="entry name" value="Maf"/>
    <property type="match status" value="1"/>
</dbReference>
<gene>
    <name evidence="4" type="primary">maf</name>
    <name evidence="4" type="ORF">D7Z54_14370</name>
</gene>
<dbReference type="GO" id="GO:0005737">
    <property type="term" value="C:cytoplasm"/>
    <property type="evidence" value="ECO:0007669"/>
    <property type="project" value="UniProtKB-SubCell"/>
</dbReference>
<protein>
    <recommendedName>
        <fullName evidence="3">dTTP/UTP pyrophosphatase</fullName>
        <shortName evidence="3">dTTPase/UTPase</shortName>
        <ecNumber evidence="3">3.6.1.9</ecNumber>
    </recommendedName>
    <alternativeName>
        <fullName evidence="3">Nucleoside triphosphate pyrophosphatase</fullName>
    </alternativeName>
    <alternativeName>
        <fullName evidence="3">Nucleotide pyrophosphatase</fullName>
        <shortName evidence="3">Nucleotide PPase</shortName>
    </alternativeName>
</protein>
<evidence type="ECO:0000256" key="2">
    <source>
        <dbReference type="ARBA" id="ARBA00022801"/>
    </source>
</evidence>
<comment type="cofactor">
    <cofactor evidence="1 3">
        <name>a divalent metal cation</name>
        <dbReference type="ChEBI" id="CHEBI:60240"/>
    </cofactor>
</comment>
<evidence type="ECO:0000256" key="1">
    <source>
        <dbReference type="ARBA" id="ARBA00001968"/>
    </source>
</evidence>
<keyword evidence="3" id="KW-0963">Cytoplasm</keyword>
<dbReference type="Proteomes" id="UP000275076">
    <property type="component" value="Unassembled WGS sequence"/>
</dbReference>
<feature type="site" description="Important for substrate specificity" evidence="3">
    <location>
        <position position="12"/>
    </location>
</feature>
<evidence type="ECO:0000313" key="4">
    <source>
        <dbReference type="EMBL" id="RSL32632.1"/>
    </source>
</evidence>
<feature type="active site" description="Proton acceptor" evidence="3">
    <location>
        <position position="69"/>
    </location>
</feature>
<dbReference type="GO" id="GO:0009117">
    <property type="term" value="P:nucleotide metabolic process"/>
    <property type="evidence" value="ECO:0007669"/>
    <property type="project" value="UniProtKB-KW"/>
</dbReference>
<dbReference type="EMBL" id="RBVX01000013">
    <property type="protein sequence ID" value="RSL32632.1"/>
    <property type="molecule type" value="Genomic_DNA"/>
</dbReference>
<comment type="catalytic activity">
    <reaction evidence="3">
        <text>UTP + H2O = UMP + diphosphate + H(+)</text>
        <dbReference type="Rhea" id="RHEA:29395"/>
        <dbReference type="ChEBI" id="CHEBI:15377"/>
        <dbReference type="ChEBI" id="CHEBI:15378"/>
        <dbReference type="ChEBI" id="CHEBI:33019"/>
        <dbReference type="ChEBI" id="CHEBI:46398"/>
        <dbReference type="ChEBI" id="CHEBI:57865"/>
        <dbReference type="EC" id="3.6.1.9"/>
    </reaction>
</comment>
<keyword evidence="5" id="KW-1185">Reference proteome</keyword>
<feature type="site" description="Important for substrate specificity" evidence="3">
    <location>
        <position position="152"/>
    </location>
</feature>
<comment type="caution">
    <text evidence="4">The sequence shown here is derived from an EMBL/GenBank/DDBJ whole genome shotgun (WGS) entry which is preliminary data.</text>
</comment>
<accession>A0A3R9P4H2</accession>
<dbReference type="AlphaFoldDB" id="A0A3R9P4H2"/>
<sequence length="190" mass="20888">MSSLILASQSPRRKSLLEQSGFSFTSQKSSSPEIITDGANPADAVEALALQKAEDVFLYDANSVILGADTVVTADDYILGKPSTKAQARSMLRSLSGRTHNVYTGIAILSTHVRKLFHVKTEVVFYPLEDWFMEEYLSTSEPYDKAGAYGIQGKGRLFVESLAGDYFNVVGLPVSRVTRELQAFDVYPSF</sequence>
<comment type="catalytic activity">
    <reaction evidence="3">
        <text>dTTP + H2O = dTMP + diphosphate + H(+)</text>
        <dbReference type="Rhea" id="RHEA:28534"/>
        <dbReference type="ChEBI" id="CHEBI:15377"/>
        <dbReference type="ChEBI" id="CHEBI:15378"/>
        <dbReference type="ChEBI" id="CHEBI:33019"/>
        <dbReference type="ChEBI" id="CHEBI:37568"/>
        <dbReference type="ChEBI" id="CHEBI:63528"/>
        <dbReference type="EC" id="3.6.1.9"/>
    </reaction>
</comment>
<comment type="caution">
    <text evidence="3">Lacks conserved residue(s) required for the propagation of feature annotation.</text>
</comment>
<dbReference type="InterPro" id="IPR029001">
    <property type="entry name" value="ITPase-like_fam"/>
</dbReference>
<dbReference type="GO" id="GO:0036218">
    <property type="term" value="F:dTTP diphosphatase activity"/>
    <property type="evidence" value="ECO:0007669"/>
    <property type="project" value="RHEA"/>
</dbReference>
<dbReference type="SUPFAM" id="SSF52972">
    <property type="entry name" value="ITPase-like"/>
    <property type="match status" value="1"/>
</dbReference>
<dbReference type="PIRSF" id="PIRSF006305">
    <property type="entry name" value="Maf"/>
    <property type="match status" value="1"/>
</dbReference>
<keyword evidence="2 3" id="KW-0378">Hydrolase</keyword>